<proteinExistence type="predicted"/>
<comment type="caution">
    <text evidence="1">The sequence shown here is derived from an EMBL/GenBank/DDBJ whole genome shotgun (WGS) entry which is preliminary data.</text>
</comment>
<gene>
    <name evidence="1" type="ORF">HOV93_40210</name>
</gene>
<organism evidence="1 2">
    <name type="scientific">Bremerella alba</name>
    <dbReference type="NCBI Taxonomy" id="980252"/>
    <lineage>
        <taxon>Bacteria</taxon>
        <taxon>Pseudomonadati</taxon>
        <taxon>Planctomycetota</taxon>
        <taxon>Planctomycetia</taxon>
        <taxon>Pirellulales</taxon>
        <taxon>Pirellulaceae</taxon>
        <taxon>Bremerella</taxon>
    </lineage>
</organism>
<protein>
    <submittedName>
        <fullName evidence="1">Uncharacterized protein</fullName>
    </submittedName>
</protein>
<reference evidence="1 2" key="1">
    <citation type="submission" date="2020-05" db="EMBL/GenBank/DDBJ databases">
        <title>Bremerella alba sp. nov., a novel planctomycete isolated from the surface of the macroalga Fucus spiralis.</title>
        <authorList>
            <person name="Godinho O."/>
            <person name="Botelho R."/>
            <person name="Albuquerque L."/>
            <person name="Wiegand S."/>
            <person name="Da Costa M.S."/>
            <person name="Lobo-Da-Cunha A."/>
            <person name="Jogler C."/>
            <person name="Lage O.M."/>
        </authorList>
    </citation>
    <scope>NUCLEOTIDE SEQUENCE [LARGE SCALE GENOMIC DNA]</scope>
    <source>
        <strain evidence="1 2">FF15</strain>
    </source>
</reference>
<name>A0A7V9A902_9BACT</name>
<sequence>MHDYLRALRLYSPPGRVDRDANIIFGCKIIQLGRVNDDRPFVIDQGTVQQVLTFAGMGKKGLKARFTHPNLCHDGLGRHLGRWKNFRQNGEAIYADLHISETSFSTPHGNLGAYVLDMAEDDPESFGVSIAAKLADQTKEALTGWKEGSVETIPYRMQALRAADIVGDPAATRGGLFSIETVSDRRDVPHFVSQFLATYFADADPHAVASQALRFISNHFGVPLKLNQFQHKQPSAEPKASLKNFTQAFGDQGYVYHGKGLSLADCYKAELSKREGEASSLRQDITARDSQIVSLTSRLDSAMKAASLA</sequence>
<dbReference type="AlphaFoldDB" id="A0A7V9A902"/>
<accession>A0A7V9A902</accession>
<dbReference type="EMBL" id="JABRWO010000011">
    <property type="protein sequence ID" value="MBA2116828.1"/>
    <property type="molecule type" value="Genomic_DNA"/>
</dbReference>
<evidence type="ECO:0000313" key="1">
    <source>
        <dbReference type="EMBL" id="MBA2116828.1"/>
    </source>
</evidence>
<dbReference type="Proteomes" id="UP000551616">
    <property type="component" value="Unassembled WGS sequence"/>
</dbReference>
<keyword evidence="2" id="KW-1185">Reference proteome</keyword>
<evidence type="ECO:0000313" key="2">
    <source>
        <dbReference type="Proteomes" id="UP000551616"/>
    </source>
</evidence>
<dbReference type="RefSeq" id="WP_207398219.1">
    <property type="nucleotide sequence ID" value="NZ_JABRWO010000011.1"/>
</dbReference>